<dbReference type="OrthoDB" id="7392124at2"/>
<evidence type="ECO:0000313" key="2">
    <source>
        <dbReference type="Proteomes" id="UP000321062"/>
    </source>
</evidence>
<gene>
    <name evidence="1" type="ORF">FNA67_15990</name>
</gene>
<dbReference type="Proteomes" id="UP000321062">
    <property type="component" value="Chromosome"/>
</dbReference>
<dbReference type="RefSeq" id="WP_049706098.1">
    <property type="nucleotide sequence ID" value="NZ_BMFM01000001.1"/>
</dbReference>
<dbReference type="InterPro" id="IPR007475">
    <property type="entry name" value="UbiK"/>
</dbReference>
<organism evidence="1 2">
    <name type="scientific">Paradevosia tibetensis</name>
    <dbReference type="NCBI Taxonomy" id="1447062"/>
    <lineage>
        <taxon>Bacteria</taxon>
        <taxon>Pseudomonadati</taxon>
        <taxon>Pseudomonadota</taxon>
        <taxon>Alphaproteobacteria</taxon>
        <taxon>Hyphomicrobiales</taxon>
        <taxon>Devosiaceae</taxon>
        <taxon>Paradevosia</taxon>
    </lineage>
</organism>
<dbReference type="KEGG" id="yti:FNA67_15990"/>
<sequence length="86" mass="9599">MNQGSRIFDDLGRLMNEAAGVADGVRREVETGVKAQAQRFIADMDLVKREDFDALRELVQVQSEEIAALRKELADLKPAPRSKKAD</sequence>
<reference evidence="1 2" key="1">
    <citation type="journal article" date="2015" name="Int. J. Syst. Evol. Microbiol.">
        <title>Youhaiella tibetensis gen. nov., sp. nov., isolated from subsurface sediment.</title>
        <authorList>
            <person name="Wang Y.X."/>
            <person name="Huang F.Q."/>
            <person name="Nogi Y."/>
            <person name="Pang S.J."/>
            <person name="Wang P.K."/>
            <person name="Lv J."/>
        </authorList>
    </citation>
    <scope>NUCLEOTIDE SEQUENCE [LARGE SCALE GENOMIC DNA]</scope>
    <source>
        <strain evidence="2">fig4</strain>
    </source>
</reference>
<dbReference type="AlphaFoldDB" id="A0A5B9DR13"/>
<dbReference type="EMBL" id="CP041690">
    <property type="protein sequence ID" value="QEE21593.1"/>
    <property type="molecule type" value="Genomic_DNA"/>
</dbReference>
<name>A0A5B9DR13_9HYPH</name>
<protein>
    <submittedName>
        <fullName evidence="1">Accessory factor UbiK family protein</fullName>
    </submittedName>
</protein>
<evidence type="ECO:0000313" key="1">
    <source>
        <dbReference type="EMBL" id="QEE21593.1"/>
    </source>
</evidence>
<keyword evidence="2" id="KW-1185">Reference proteome</keyword>
<dbReference type="Pfam" id="PF04380">
    <property type="entry name" value="BMFP"/>
    <property type="match status" value="1"/>
</dbReference>
<proteinExistence type="predicted"/>
<accession>A0A5B9DR13</accession>